<evidence type="ECO:0000313" key="1">
    <source>
        <dbReference type="EMBL" id="KAL2471338.1"/>
    </source>
</evidence>
<protein>
    <recommendedName>
        <fullName evidence="3">Reverse transcriptase domain-containing protein</fullName>
    </recommendedName>
</protein>
<accession>A0ABD1Q6V3</accession>
<name>A0ABD1Q6V3_9LAMI</name>
<reference evidence="2" key="1">
    <citation type="submission" date="2024-07" db="EMBL/GenBank/DDBJ databases">
        <title>Two chromosome-level genome assemblies of Korean endemic species Abeliophyllum distichum and Forsythia ovata (Oleaceae).</title>
        <authorList>
            <person name="Jang H."/>
        </authorList>
    </citation>
    <scope>NUCLEOTIDE SEQUENCE [LARGE SCALE GENOMIC DNA]</scope>
</reference>
<gene>
    <name evidence="1" type="ORF">Adt_39474</name>
</gene>
<dbReference type="AlphaFoldDB" id="A0ABD1Q6V3"/>
<comment type="caution">
    <text evidence="1">The sequence shown here is derived from an EMBL/GenBank/DDBJ whole genome shotgun (WGS) entry which is preliminary data.</text>
</comment>
<evidence type="ECO:0008006" key="3">
    <source>
        <dbReference type="Google" id="ProtNLM"/>
    </source>
</evidence>
<dbReference type="EMBL" id="JBFOLK010000012">
    <property type="protein sequence ID" value="KAL2471338.1"/>
    <property type="molecule type" value="Genomic_DNA"/>
</dbReference>
<proteinExistence type="predicted"/>
<organism evidence="1 2">
    <name type="scientific">Abeliophyllum distichum</name>
    <dbReference type="NCBI Taxonomy" id="126358"/>
    <lineage>
        <taxon>Eukaryota</taxon>
        <taxon>Viridiplantae</taxon>
        <taxon>Streptophyta</taxon>
        <taxon>Embryophyta</taxon>
        <taxon>Tracheophyta</taxon>
        <taxon>Spermatophyta</taxon>
        <taxon>Magnoliopsida</taxon>
        <taxon>eudicotyledons</taxon>
        <taxon>Gunneridae</taxon>
        <taxon>Pentapetalae</taxon>
        <taxon>asterids</taxon>
        <taxon>lamiids</taxon>
        <taxon>Lamiales</taxon>
        <taxon>Oleaceae</taxon>
        <taxon>Forsythieae</taxon>
        <taxon>Abeliophyllum</taxon>
    </lineage>
</organism>
<dbReference type="Proteomes" id="UP001604336">
    <property type="component" value="Unassembled WGS sequence"/>
</dbReference>
<keyword evidence="2" id="KW-1185">Reference proteome</keyword>
<sequence>MKFPTPGGVSKVRRNQTEARACYMNALRKVAKREDVAPAVMNIHSEPMDLDRKEPDEEMILDEGLDLRIIGSDSLISPVEELEAFSANPSDPTLELKVGEKLKEKIKDELKQFLWENTDIFT</sequence>
<evidence type="ECO:0000313" key="2">
    <source>
        <dbReference type="Proteomes" id="UP001604336"/>
    </source>
</evidence>